<dbReference type="Pfam" id="PF20990">
    <property type="entry name" value="DUF2207_C"/>
    <property type="match status" value="1"/>
</dbReference>
<reference evidence="3 4" key="1">
    <citation type="submission" date="2020-03" db="EMBL/GenBank/DDBJ databases">
        <title>WGS of the type strain of Planosporangium spp.</title>
        <authorList>
            <person name="Thawai C."/>
        </authorList>
    </citation>
    <scope>NUCLEOTIDE SEQUENCE [LARGE SCALE GENOMIC DNA]</scope>
    <source>
        <strain evidence="3 4">TBRC 5610</strain>
    </source>
</reference>
<feature type="domain" description="Predicted membrane protein YciQ-like C-terminal" evidence="2">
    <location>
        <begin position="45"/>
        <end position="267"/>
    </location>
</feature>
<keyword evidence="1" id="KW-1133">Transmembrane helix</keyword>
<comment type="caution">
    <text evidence="3">The sequence shown here is derived from an EMBL/GenBank/DDBJ whole genome shotgun (WGS) entry which is preliminary data.</text>
</comment>
<gene>
    <name evidence="3" type="ORF">HC031_11775</name>
</gene>
<evidence type="ECO:0000256" key="1">
    <source>
        <dbReference type="SAM" id="Phobius"/>
    </source>
</evidence>
<evidence type="ECO:0000313" key="3">
    <source>
        <dbReference type="EMBL" id="NJC70385.1"/>
    </source>
</evidence>
<name>A0ABX0XYT7_9ACTN</name>
<sequence>MVVALIVGGGALAGWFAVFASCLVLTRPRPVPAAPPTQEFGGAEPPAVVSLLANRWEVTADAAESTLLDLAARRLVELRQPVDDPAQTTVHVRNTGDDDLTAYERRVLDRVRGLAVDGVVPLTALTFRAEAEAKSWAKRLRADVVADARARGLSRRRFSPAILALLLAGAAVTAVAVFVAALIGARHTGPHTTRNEAFDAALGTFFGLCVLAGTVRGERDTAAGHAAATRWLGLRAYLRGDEAFANLPPAAVAVWDRYLSYGAALGTTRMCSAVIDLGLGDRRRVWSSYGGTWHRVRVRYPVFWARYGSRAAPLLIRALAGLVVGYALLRYRHPMVDGLPVRWRGPTGLVMTLLGAAVAARAGYRLVRAVADLAWPVTVTGEVLWTEPWRVTRGGDNRPSTPWLYYLAVDDGTDDRTTAWALPAARYDRCAVGDVVRLTARRWTRRVVDLTVVAHRTGDVAADPGAGDAPVPPSAVGTPDLTTGRLLSANDVAGAIGLPVVVRDAGGTVAGVLSAQTFTTGDARPAVYLARTHGLAGRLAMRARTRGAPLPGVGDEAYAGDGWAVARRGDDVVMVRLQGAAAGADPGWLLATAVSRLAE</sequence>
<dbReference type="RefSeq" id="WP_167925282.1">
    <property type="nucleotide sequence ID" value="NZ_JAATVY010000006.1"/>
</dbReference>
<protein>
    <submittedName>
        <fullName evidence="3">DUF2207 domain-containing protein</fullName>
    </submittedName>
</protein>
<keyword evidence="1" id="KW-0812">Transmembrane</keyword>
<dbReference type="Proteomes" id="UP000722989">
    <property type="component" value="Unassembled WGS sequence"/>
</dbReference>
<dbReference type="InterPro" id="IPR048389">
    <property type="entry name" value="YciQ-like_C"/>
</dbReference>
<proteinExistence type="predicted"/>
<feature type="transmembrane region" description="Helical" evidence="1">
    <location>
        <begin position="314"/>
        <end position="331"/>
    </location>
</feature>
<feature type="transmembrane region" description="Helical" evidence="1">
    <location>
        <begin position="6"/>
        <end position="26"/>
    </location>
</feature>
<accession>A0ABX0XYT7</accession>
<dbReference type="EMBL" id="JAATVY010000006">
    <property type="protein sequence ID" value="NJC70385.1"/>
    <property type="molecule type" value="Genomic_DNA"/>
</dbReference>
<evidence type="ECO:0000259" key="2">
    <source>
        <dbReference type="Pfam" id="PF20990"/>
    </source>
</evidence>
<feature type="transmembrane region" description="Helical" evidence="1">
    <location>
        <begin position="197"/>
        <end position="215"/>
    </location>
</feature>
<feature type="transmembrane region" description="Helical" evidence="1">
    <location>
        <begin position="161"/>
        <end position="185"/>
    </location>
</feature>
<keyword evidence="4" id="KW-1185">Reference proteome</keyword>
<evidence type="ECO:0000313" key="4">
    <source>
        <dbReference type="Proteomes" id="UP000722989"/>
    </source>
</evidence>
<organism evidence="3 4">
    <name type="scientific">Planosporangium thailandense</name>
    <dbReference type="NCBI Taxonomy" id="765197"/>
    <lineage>
        <taxon>Bacteria</taxon>
        <taxon>Bacillati</taxon>
        <taxon>Actinomycetota</taxon>
        <taxon>Actinomycetes</taxon>
        <taxon>Micromonosporales</taxon>
        <taxon>Micromonosporaceae</taxon>
        <taxon>Planosporangium</taxon>
    </lineage>
</organism>
<keyword evidence="1" id="KW-0472">Membrane</keyword>